<evidence type="ECO:0000313" key="9">
    <source>
        <dbReference type="Proteomes" id="UP000057737"/>
    </source>
</evidence>
<dbReference type="Gene3D" id="2.150.10.10">
    <property type="entry name" value="Serralysin-like metalloprotease, C-terminal"/>
    <property type="match status" value="1"/>
</dbReference>
<evidence type="ECO:0000259" key="7">
    <source>
        <dbReference type="Pfam" id="PF19077"/>
    </source>
</evidence>
<evidence type="ECO:0008006" key="10">
    <source>
        <dbReference type="Google" id="ProtNLM"/>
    </source>
</evidence>
<evidence type="ECO:0000259" key="5">
    <source>
        <dbReference type="Pfam" id="PF04773"/>
    </source>
</evidence>
<organism evidence="8 9">
    <name type="scientific">Bradyrhizobium macuxiense</name>
    <dbReference type="NCBI Taxonomy" id="1755647"/>
    <lineage>
        <taxon>Bacteria</taxon>
        <taxon>Pseudomonadati</taxon>
        <taxon>Pseudomonadota</taxon>
        <taxon>Alphaproteobacteria</taxon>
        <taxon>Hyphomicrobiales</taxon>
        <taxon>Nitrobacteraceae</taxon>
        <taxon>Bradyrhizobium</taxon>
    </lineage>
</organism>
<gene>
    <name evidence="8" type="ORF">AS156_35010</name>
</gene>
<feature type="domain" description="FecR protein" evidence="5">
    <location>
        <begin position="44"/>
        <end position="120"/>
    </location>
</feature>
<feature type="domain" description="Peptidase M10 serralysin C-terminal" evidence="6">
    <location>
        <begin position="1563"/>
        <end position="1654"/>
    </location>
</feature>
<dbReference type="InterPro" id="IPR044016">
    <property type="entry name" value="Big_13"/>
</dbReference>
<name>A0A109JZQ9_9BRAD</name>
<accession>A0A109JZQ9</accession>
<evidence type="ECO:0000256" key="4">
    <source>
        <dbReference type="SAM" id="MobiDB-lite"/>
    </source>
</evidence>
<dbReference type="EMBL" id="LNCU01000039">
    <property type="protein sequence ID" value="KWV58045.1"/>
    <property type="molecule type" value="Genomic_DNA"/>
</dbReference>
<evidence type="ECO:0000259" key="6">
    <source>
        <dbReference type="Pfam" id="PF08548"/>
    </source>
</evidence>
<comment type="caution">
    <text evidence="8">The sequence shown here is derived from an EMBL/GenBank/DDBJ whole genome shotgun (WGS) entry which is preliminary data.</text>
</comment>
<dbReference type="Proteomes" id="UP000057737">
    <property type="component" value="Unassembled WGS sequence"/>
</dbReference>
<dbReference type="Pfam" id="PF19077">
    <property type="entry name" value="Big_13"/>
    <property type="match status" value="1"/>
</dbReference>
<evidence type="ECO:0000313" key="8">
    <source>
        <dbReference type="EMBL" id="KWV58045.1"/>
    </source>
</evidence>
<evidence type="ECO:0000256" key="3">
    <source>
        <dbReference type="ARBA" id="ARBA00022737"/>
    </source>
</evidence>
<dbReference type="GO" id="GO:0005615">
    <property type="term" value="C:extracellular space"/>
    <property type="evidence" value="ECO:0007669"/>
    <property type="project" value="InterPro"/>
</dbReference>
<feature type="region of interest" description="Disordered" evidence="4">
    <location>
        <begin position="1812"/>
        <end position="1847"/>
    </location>
</feature>
<comment type="subcellular location">
    <subcellularLocation>
        <location evidence="1">Secreted</location>
    </subcellularLocation>
</comment>
<keyword evidence="3" id="KW-0677">Repeat</keyword>
<feature type="domain" description="Bacterial Ig-like" evidence="7">
    <location>
        <begin position="425"/>
        <end position="492"/>
    </location>
</feature>
<dbReference type="InterPro" id="IPR011049">
    <property type="entry name" value="Serralysin-like_metalloprot_C"/>
</dbReference>
<dbReference type="PANTHER" id="PTHR15046">
    <property type="entry name" value="GLYCO_TRANS_2-LIKE DOMAIN-CONTAINING PROTEIN"/>
    <property type="match status" value="1"/>
</dbReference>
<evidence type="ECO:0000256" key="1">
    <source>
        <dbReference type="ARBA" id="ARBA00004613"/>
    </source>
</evidence>
<evidence type="ECO:0000256" key="2">
    <source>
        <dbReference type="ARBA" id="ARBA00022525"/>
    </source>
</evidence>
<feature type="region of interest" description="Disordered" evidence="4">
    <location>
        <begin position="1859"/>
        <end position="2029"/>
    </location>
</feature>
<dbReference type="InterPro" id="IPR013783">
    <property type="entry name" value="Ig-like_fold"/>
</dbReference>
<dbReference type="InterPro" id="IPR006860">
    <property type="entry name" value="FecR"/>
</dbReference>
<dbReference type="PANTHER" id="PTHR15046:SF3">
    <property type="entry name" value="BETA-1,4 N-ACETYLGALACTOSAMINYLTRANSFERASE 2-LIKE"/>
    <property type="match status" value="1"/>
</dbReference>
<reference evidence="8 9" key="1">
    <citation type="submission" date="2015-11" db="EMBL/GenBank/DDBJ databases">
        <title>Draft Genome Sequence of the Strain BR 10303 (Bradyrhizobium sp.) isolated from nodules of Centrolobium paraense.</title>
        <authorList>
            <person name="Zelli J.E."/>
            <person name="Simoes-Araujo J.L."/>
            <person name="Barauna A.C."/>
            <person name="Silva K."/>
        </authorList>
    </citation>
    <scope>NUCLEOTIDE SEQUENCE [LARGE SCALE GENOMIC DNA]</scope>
    <source>
        <strain evidence="8 9">BR 10303</strain>
    </source>
</reference>
<proteinExistence type="predicted"/>
<keyword evidence="2" id="KW-0964">Secreted</keyword>
<keyword evidence="9" id="KW-1185">Reference proteome</keyword>
<sequence>MGRLPHSIGNVIGSIQTAIGRCTITRAGGIPVQAMVGDPVCPDDVIETAADGRIEIRFIDGTVFNLSHDSGVVLGEFPRDATGTLRSALLSVIRGAFAFTAGELAKSGSLTVDTPVGSIRGRTQASGFGLLSLAALTFALAEEAHAADPNVTFLDDDTITYKELPHGVFELVTKEAIPRHIIVEDPGETVVLSRRGSSVGINTVTNTPAQMQQLQIAQQDALANYAKGWSPVGSGASPFANPGDLLQPINFLQPDPNYQQNPLPPLQNAVLQQVILPLPTLAITSIGGQISVAGDDIINASKAAAGVEIVGATSGVQDGQIVTVSITNGSEQVVFSGTATVSNSAWSLDLSPATAKALADGMYTLTAEVTNATGQTAEASQPIRVDVTPPAIAIDTIARSNVVNADIASAGFVIAGTVSDAENGQPVTVRIVDSSGEVVDIFVVTLANNAWSVNVTSAEAKALHDGNYTVTADVSDTAGNPAPEAAQAITVDETPPALSWLPQAETGIEGTAIALGTIAATANSLPGHANSVQSLVVGGIPVGAVLTDGTNSFVATIGNTAIDVKGWNLSTLKVTPPNDTNFTLAVTATDQDANTSVASELVTVSPLAPTLSPVAAHGNENTAIAVDLGAMVRGLSGANGDAAPNSFAALVVSDIPVGATLSDGTGPPGHSFTATAGSTAEDVAGWNLSSLTITPPAEFEGAFTLQIAATERDSEGDISATVTASELVTVAPVAEPPTASTPPTLVLNENAVAAIAGVRVGPLAEDSDDTVSATLMVSHGTLHVAALSGVTVSGDDSATLTLSGNAAAVNALLAGLTYTPTSEYEGSDTLHLSVTSTDGSNTYPTAATASTAITVNPVAAPPTACAPPTLTLCENAAGVAVAGLHVGPLAEDSDDTVRATLTVSHGTLHVAGLSGVTVTGDDSAALTLSGNAAAVNALLAGLTYTPTSEYEGSDTLRLSVTSIDGSNTYPTPATASTAITVNPVAEQPTASAPPTLTLDENAAGVAIPGLRVGPLAEDSDDTVSATLTVSHGTLHVAGLSGVTVTGDDSGTLTLSGSAASVNALLAGLTYTPTTEYEGSDTLRMSVMSSDGSNTYPSAATASTAITVNPVAEPPTASAPPAATTAEDAAIDIRGVVVGPLAEDADDTVRVVLTIAHGTLTVNAVAGVTETAIDDGSLILSGSASEVNAALASLVYTPDDGFIGSDTLEISVTSTDGSNTYPTPATAATAISVTLDSESLIVGGPGPMLEWNLAANWSGNVVPTLSIDTIITAPSNYTAVVDGFSQAKSVTIPHGAASTDITATGTLRIAGDLDIIESGKFENDGILEETTSASFVGPITNNGTIIVDPGIDLDVTGTITGIGKFWIDSGTTLEFATGSKVAPGTTDSQVVYFEQGAGKLIIDDWGKFSGVITGTDIGAQLTSSDLIDLTQLPFVGGSMSVAISYDSGTNISTMTFSDGNAASNVTLRLSGNYTGTSWTFTSINGGAGTEVSDPPAGSGGIVASASGTNTGWMCSMAQNVTAQIVGSAGNGIVPMMAAGVWASAPGSSSALNALDTGDTLASMIIAGLGADLLVGGDGSNTFVYSHAVNSNAAPPDIIADFVPGSDKIDLTALGSFAPAILTLAPTSTSVPAHTIAWLYDSKSSQAIVYVNPTDHAVGIGDASLVAIHLPGVANVHLSDFVLATATAVAANDLIDLAATTQSDPTSIAIDASDAKVASGALLIDQSPTAQATGVHHSSDVIKDNFDTIDGVKFAASTGGGMPSTGAGADDAATAVASGLSAVLPHLAMLAPMQASFVFDQNPVSDSANATTVMHGAAPESGNGIAPSVSDWRDNPDANANNGDHGASPQKVVALTNAGDAHGNETDISANAVSDSDAPKTPASGNGKGSFAGDTGDDTAPLHGASAHDDGPSPPGQSKFEDIAGFNFKNDMSTPDGSAVNGAATSDDVPASRGHHDHVTPTQEASLEGGAAFGVSGDSFSFKPGNSNSKGSAGNDFAGLDQNSAPANNQKGIDIPPGETQTIGLSPHDHSDDHLNHGAHALMVHASHDLFV</sequence>
<dbReference type="NCBIfam" id="NF033510">
    <property type="entry name" value="Ca_tandemer"/>
    <property type="match status" value="2"/>
</dbReference>
<dbReference type="InterPro" id="IPR013858">
    <property type="entry name" value="Peptidase_M10B_C"/>
</dbReference>
<dbReference type="GO" id="GO:0005509">
    <property type="term" value="F:calcium ion binding"/>
    <property type="evidence" value="ECO:0007669"/>
    <property type="project" value="InterPro"/>
</dbReference>
<dbReference type="Pfam" id="PF04773">
    <property type="entry name" value="FecR"/>
    <property type="match status" value="1"/>
</dbReference>
<protein>
    <recommendedName>
        <fullName evidence="10">FecR family protein</fullName>
    </recommendedName>
</protein>
<dbReference type="Gene3D" id="2.60.40.10">
    <property type="entry name" value="Immunoglobulins"/>
    <property type="match status" value="2"/>
</dbReference>
<dbReference type="Pfam" id="PF08548">
    <property type="entry name" value="Peptidase_M10_C"/>
    <property type="match status" value="1"/>
</dbReference>
<dbReference type="SUPFAM" id="SSF51120">
    <property type="entry name" value="beta-Roll"/>
    <property type="match status" value="1"/>
</dbReference>
<feature type="compositionally biased region" description="Polar residues" evidence="4">
    <location>
        <begin position="1999"/>
        <end position="2009"/>
    </location>
</feature>